<dbReference type="SUPFAM" id="SSF48652">
    <property type="entry name" value="Tetraspanin"/>
    <property type="match status" value="1"/>
</dbReference>
<feature type="transmembrane region" description="Helical" evidence="5">
    <location>
        <begin position="51"/>
        <end position="73"/>
    </location>
</feature>
<keyword evidence="4 5" id="KW-0472">Membrane</keyword>
<proteinExistence type="predicted"/>
<dbReference type="EMBL" id="CACVKT020008951">
    <property type="protein sequence ID" value="CAC5418833.1"/>
    <property type="molecule type" value="Genomic_DNA"/>
</dbReference>
<dbReference type="PANTHER" id="PTHR19282:SF456">
    <property type="entry name" value="CD63 MOLECULE"/>
    <property type="match status" value="1"/>
</dbReference>
<keyword evidence="3 5" id="KW-1133">Transmembrane helix</keyword>
<keyword evidence="7" id="KW-1185">Reference proteome</keyword>
<sequence>MSDLIEFYKIKFLMEVFDWDCLGKGQTRLSGFEKNKSRFFRMNGIKSMKTTFAVCNILFFIMGIAAMCIGIYLKVSRSDFVEILQREIIRRCKERSKTRSAWDKLQEKYLCCGVNNYTDWYGVYDIHNYNTLPDSCCGYAGCGQSGGVVAYRISCYEDAKEWIIDNFT</sequence>
<evidence type="ECO:0000256" key="1">
    <source>
        <dbReference type="ARBA" id="ARBA00004141"/>
    </source>
</evidence>
<evidence type="ECO:0000313" key="6">
    <source>
        <dbReference type="EMBL" id="CAC5418833.1"/>
    </source>
</evidence>
<evidence type="ECO:0000256" key="5">
    <source>
        <dbReference type="SAM" id="Phobius"/>
    </source>
</evidence>
<gene>
    <name evidence="6" type="ORF">MCOR_51243</name>
</gene>
<dbReference type="InterPro" id="IPR008952">
    <property type="entry name" value="Tetraspanin_EC2_sf"/>
</dbReference>
<accession>A0A6J8EFU4</accession>
<protein>
    <submittedName>
        <fullName evidence="6">Uncharacterized protein</fullName>
    </submittedName>
</protein>
<dbReference type="PANTHER" id="PTHR19282">
    <property type="entry name" value="TETRASPANIN"/>
    <property type="match status" value="1"/>
</dbReference>
<keyword evidence="2 5" id="KW-0812">Transmembrane</keyword>
<dbReference type="InterPro" id="IPR018499">
    <property type="entry name" value="Tetraspanin/Peripherin"/>
</dbReference>
<dbReference type="AlphaFoldDB" id="A0A6J8EFU4"/>
<evidence type="ECO:0000313" key="7">
    <source>
        <dbReference type="Proteomes" id="UP000507470"/>
    </source>
</evidence>
<dbReference type="GO" id="GO:0005886">
    <property type="term" value="C:plasma membrane"/>
    <property type="evidence" value="ECO:0007669"/>
    <property type="project" value="TreeGrafter"/>
</dbReference>
<evidence type="ECO:0000256" key="4">
    <source>
        <dbReference type="ARBA" id="ARBA00023136"/>
    </source>
</evidence>
<evidence type="ECO:0000256" key="2">
    <source>
        <dbReference type="ARBA" id="ARBA00022692"/>
    </source>
</evidence>
<dbReference type="Gene3D" id="1.10.1450.10">
    <property type="entry name" value="Tetraspanin"/>
    <property type="match status" value="1"/>
</dbReference>
<name>A0A6J8EFU4_MYTCO</name>
<dbReference type="Pfam" id="PF00335">
    <property type="entry name" value="Tetraspanin"/>
    <property type="match status" value="1"/>
</dbReference>
<reference evidence="6 7" key="1">
    <citation type="submission" date="2020-06" db="EMBL/GenBank/DDBJ databases">
        <authorList>
            <person name="Li R."/>
            <person name="Bekaert M."/>
        </authorList>
    </citation>
    <scope>NUCLEOTIDE SEQUENCE [LARGE SCALE GENOMIC DNA]</scope>
    <source>
        <strain evidence="7">wild</strain>
    </source>
</reference>
<evidence type="ECO:0000256" key="3">
    <source>
        <dbReference type="ARBA" id="ARBA00022989"/>
    </source>
</evidence>
<organism evidence="6 7">
    <name type="scientific">Mytilus coruscus</name>
    <name type="common">Sea mussel</name>
    <dbReference type="NCBI Taxonomy" id="42192"/>
    <lineage>
        <taxon>Eukaryota</taxon>
        <taxon>Metazoa</taxon>
        <taxon>Spiralia</taxon>
        <taxon>Lophotrochozoa</taxon>
        <taxon>Mollusca</taxon>
        <taxon>Bivalvia</taxon>
        <taxon>Autobranchia</taxon>
        <taxon>Pteriomorphia</taxon>
        <taxon>Mytilida</taxon>
        <taxon>Mytiloidea</taxon>
        <taxon>Mytilidae</taxon>
        <taxon>Mytilinae</taxon>
        <taxon>Mytilus</taxon>
    </lineage>
</organism>
<comment type="subcellular location">
    <subcellularLocation>
        <location evidence="1">Membrane</location>
        <topology evidence="1">Multi-pass membrane protein</topology>
    </subcellularLocation>
</comment>
<dbReference type="Proteomes" id="UP000507470">
    <property type="component" value="Unassembled WGS sequence"/>
</dbReference>
<dbReference type="OrthoDB" id="432835at2759"/>